<keyword evidence="6" id="KW-0793">Thylakoid</keyword>
<organism evidence="11 12">
    <name type="scientific">Chloropicon primus</name>
    <dbReference type="NCBI Taxonomy" id="1764295"/>
    <lineage>
        <taxon>Eukaryota</taxon>
        <taxon>Viridiplantae</taxon>
        <taxon>Chlorophyta</taxon>
        <taxon>Chloropicophyceae</taxon>
        <taxon>Chloropicales</taxon>
        <taxon>Chloropicaceae</taxon>
        <taxon>Chloropicon</taxon>
    </lineage>
</organism>
<keyword evidence="8" id="KW-0604">Photosystem II</keyword>
<evidence type="ECO:0000256" key="8">
    <source>
        <dbReference type="ARBA" id="ARBA00023276"/>
    </source>
</evidence>
<keyword evidence="7 10" id="KW-0472">Membrane</keyword>
<accession>A0A5B8MQN7</accession>
<dbReference type="Proteomes" id="UP000316726">
    <property type="component" value="Chromosome 8"/>
</dbReference>
<evidence type="ECO:0000256" key="1">
    <source>
        <dbReference type="ARBA" id="ARBA00004581"/>
    </source>
</evidence>
<dbReference type="PANTHER" id="PTHR34552:SF12">
    <property type="entry name" value="PHOTOSYSTEM II REACTION CENTER W PROTEIN, CHLOROPLASTIC"/>
    <property type="match status" value="1"/>
</dbReference>
<dbReference type="GO" id="GO:0042549">
    <property type="term" value="P:photosystem II stabilization"/>
    <property type="evidence" value="ECO:0007669"/>
    <property type="project" value="TreeGrafter"/>
</dbReference>
<name>A0A5B8MQN7_9CHLO</name>
<keyword evidence="3" id="KW-0150">Chloroplast</keyword>
<comment type="subcellular location">
    <subcellularLocation>
        <location evidence="1">Plastid</location>
        <location evidence="1">Chloroplast thylakoid membrane</location>
        <topology evidence="1">Single-pass membrane protein</topology>
    </subcellularLocation>
</comment>
<reference evidence="11 12" key="1">
    <citation type="submission" date="2018-07" db="EMBL/GenBank/DDBJ databases">
        <title>The complete nuclear genome of the prasinophyte Chloropicon primus (CCMP1205).</title>
        <authorList>
            <person name="Pombert J.-F."/>
            <person name="Otis C."/>
            <person name="Turmel M."/>
            <person name="Lemieux C."/>
        </authorList>
    </citation>
    <scope>NUCLEOTIDE SEQUENCE [LARGE SCALE GENOMIC DNA]</scope>
    <source>
        <strain evidence="11 12">CCMP1205</strain>
    </source>
</reference>
<evidence type="ECO:0000256" key="10">
    <source>
        <dbReference type="SAM" id="Phobius"/>
    </source>
</evidence>
<dbReference type="STRING" id="1764295.A0A5B8MQN7"/>
<dbReference type="GO" id="GO:0015979">
    <property type="term" value="P:photosynthesis"/>
    <property type="evidence" value="ECO:0007669"/>
    <property type="project" value="UniProtKB-KW"/>
</dbReference>
<dbReference type="GO" id="GO:0009535">
    <property type="term" value="C:chloroplast thylakoid membrane"/>
    <property type="evidence" value="ECO:0007669"/>
    <property type="project" value="UniProtKB-SubCell"/>
</dbReference>
<protein>
    <recommendedName>
        <fullName evidence="9">PSII 6.1 kDa protein</fullName>
    </recommendedName>
</protein>
<evidence type="ECO:0000313" key="11">
    <source>
        <dbReference type="EMBL" id="QDZ22723.1"/>
    </source>
</evidence>
<dbReference type="AlphaFoldDB" id="A0A5B8MQN7"/>
<evidence type="ECO:0000256" key="2">
    <source>
        <dbReference type="ARBA" id="ARBA00010395"/>
    </source>
</evidence>
<dbReference type="GO" id="GO:0009523">
    <property type="term" value="C:photosystem II"/>
    <property type="evidence" value="ECO:0007669"/>
    <property type="project" value="UniProtKB-KW"/>
</dbReference>
<gene>
    <name evidence="11" type="ORF">A3770_08p52410</name>
</gene>
<dbReference type="OrthoDB" id="2017665at2759"/>
<evidence type="ECO:0000256" key="9">
    <source>
        <dbReference type="ARBA" id="ARBA00031756"/>
    </source>
</evidence>
<sequence>MIAKCTMTTRTTACVRQTTACSVRRQATVAKVAKPDRFAEAKKVLRKELPKIEAAAVVGAATLTASPAFALVDRRLNGDGTRLPFGINDPILGWILVAVFGGVWAVFSQSTGELGAGEEDGEDGGLSL</sequence>
<dbReference type="PANTHER" id="PTHR34552">
    <property type="entry name" value="PHOTOSYSTEM II REACTION CENTER W PROTEIN, CHLOROPLASTIC"/>
    <property type="match status" value="1"/>
</dbReference>
<evidence type="ECO:0000256" key="7">
    <source>
        <dbReference type="ARBA" id="ARBA00023136"/>
    </source>
</evidence>
<proteinExistence type="inferred from homology"/>
<evidence type="ECO:0000256" key="3">
    <source>
        <dbReference type="ARBA" id="ARBA00022528"/>
    </source>
</evidence>
<feature type="transmembrane region" description="Helical" evidence="10">
    <location>
        <begin position="52"/>
        <end position="71"/>
    </location>
</feature>
<evidence type="ECO:0000313" key="12">
    <source>
        <dbReference type="Proteomes" id="UP000316726"/>
    </source>
</evidence>
<dbReference type="InterPro" id="IPR009806">
    <property type="entry name" value="PSII_PsbW_class2"/>
</dbReference>
<evidence type="ECO:0000256" key="4">
    <source>
        <dbReference type="ARBA" id="ARBA00022531"/>
    </source>
</evidence>
<keyword evidence="5" id="KW-0934">Plastid</keyword>
<evidence type="ECO:0000256" key="6">
    <source>
        <dbReference type="ARBA" id="ARBA00023078"/>
    </source>
</evidence>
<dbReference type="Pfam" id="PF07123">
    <property type="entry name" value="PsbW"/>
    <property type="match status" value="1"/>
</dbReference>
<feature type="transmembrane region" description="Helical" evidence="10">
    <location>
        <begin position="91"/>
        <end position="107"/>
    </location>
</feature>
<keyword evidence="10" id="KW-1133">Transmembrane helix</keyword>
<evidence type="ECO:0000256" key="5">
    <source>
        <dbReference type="ARBA" id="ARBA00022640"/>
    </source>
</evidence>
<keyword evidence="12" id="KW-1185">Reference proteome</keyword>
<keyword evidence="10" id="KW-0812">Transmembrane</keyword>
<keyword evidence="4" id="KW-0602">Photosynthesis</keyword>
<dbReference type="EMBL" id="CP031041">
    <property type="protein sequence ID" value="QDZ22723.1"/>
    <property type="molecule type" value="Genomic_DNA"/>
</dbReference>
<comment type="similarity">
    <text evidence="2">Belongs to the psbW family.</text>
</comment>